<dbReference type="NCBIfam" id="TIGR03891">
    <property type="entry name" value="thiopep_ocin"/>
    <property type="match status" value="1"/>
</dbReference>
<feature type="domain" description="Thiopeptide-type bacteriocin biosynthesis" evidence="1">
    <location>
        <begin position="24"/>
        <end position="306"/>
    </location>
</feature>
<dbReference type="EMBL" id="NHZO01000081">
    <property type="protein sequence ID" value="PHQ52442.1"/>
    <property type="molecule type" value="Genomic_DNA"/>
</dbReference>
<keyword evidence="3" id="KW-1185">Reference proteome</keyword>
<dbReference type="Proteomes" id="UP000222531">
    <property type="component" value="Unassembled WGS sequence"/>
</dbReference>
<reference evidence="2 3" key="1">
    <citation type="journal article" date="2017" name="Biochemistry">
        <title>Identification of the Biosynthetic Pathway for the Antibiotic Bicyclomycin.</title>
        <authorList>
            <person name="Patteson J."/>
            <person name="Cai W."/>
            <person name="Johnson R.A."/>
            <person name="Santa Maria K."/>
            <person name="Li B."/>
        </authorList>
    </citation>
    <scope>NUCLEOTIDE SEQUENCE [LARGE SCALE GENOMIC DNA]</scope>
    <source>
        <strain evidence="2 3">ATCC 21532</strain>
    </source>
</reference>
<dbReference type="InterPro" id="IPR023809">
    <property type="entry name" value="Thiopep_bacteriocin_synth_dom"/>
</dbReference>
<proteinExistence type="predicted"/>
<sequence length="325" mass="35135">MDMTTTAPDARTEAAGDRWTAWHLHLATHRPEHHDRLIHEVVAPVVADGGHQWFHIRYWNRGPHVRLRVADLGPGEADALERDLGRRLAAFLPGCPREVDAAAYAESSRHAAAFDRTDTASPGAFREPGVHRDRYVPETVRYGGAALLPLSHELFHRASRVALAAWPPPAGGGSRLTTGLQAMTAGLAALGGPEAVSRYLDRSLVMMTELHRASPVPVDRLVAAAERQAAAPAAAGIARALAAGRYAQVWEPWAGRLGEALAVWRAHGGGVVPPEAILASHLHMMANRLGVTPHQELQLVALLRSVLTRRQDAAVRHSTKGQDDE</sequence>
<accession>A0A2G1XMG3</accession>
<evidence type="ECO:0000313" key="2">
    <source>
        <dbReference type="EMBL" id="PHQ52442.1"/>
    </source>
</evidence>
<dbReference type="Pfam" id="PF14028">
    <property type="entry name" value="Lant_dehydr_C"/>
    <property type="match status" value="1"/>
</dbReference>
<gene>
    <name evidence="2" type="ORF">BLA24_06560</name>
</gene>
<evidence type="ECO:0000313" key="3">
    <source>
        <dbReference type="Proteomes" id="UP000222531"/>
    </source>
</evidence>
<comment type="caution">
    <text evidence="2">The sequence shown here is derived from an EMBL/GenBank/DDBJ whole genome shotgun (WGS) entry which is preliminary data.</text>
</comment>
<dbReference type="AlphaFoldDB" id="A0A2G1XMG3"/>
<name>A0A2G1XMG3_STRCJ</name>
<evidence type="ECO:0000259" key="1">
    <source>
        <dbReference type="Pfam" id="PF14028"/>
    </source>
</evidence>
<organism evidence="2 3">
    <name type="scientific">Streptomyces cinnamoneus</name>
    <name type="common">Streptoverticillium cinnamoneum</name>
    <dbReference type="NCBI Taxonomy" id="53446"/>
    <lineage>
        <taxon>Bacteria</taxon>
        <taxon>Bacillati</taxon>
        <taxon>Actinomycetota</taxon>
        <taxon>Actinomycetes</taxon>
        <taxon>Kitasatosporales</taxon>
        <taxon>Streptomycetaceae</taxon>
        <taxon>Streptomyces</taxon>
        <taxon>Streptomyces cinnamoneus group</taxon>
    </lineage>
</organism>
<protein>
    <recommendedName>
        <fullName evidence="1">Thiopeptide-type bacteriocin biosynthesis domain-containing protein</fullName>
    </recommendedName>
</protein>